<accession>A0A0A1X407</accession>
<dbReference type="InterPro" id="IPR011333">
    <property type="entry name" value="SKP1/BTB/POZ_sf"/>
</dbReference>
<dbReference type="PANTHER" id="PTHR23110:SF98">
    <property type="entry name" value="PRE-LOLA-G, ISOFORM C-RELATED"/>
    <property type="match status" value="1"/>
</dbReference>
<dbReference type="GO" id="GO:0061061">
    <property type="term" value="P:muscle structure development"/>
    <property type="evidence" value="ECO:0007669"/>
    <property type="project" value="UniProtKB-ARBA"/>
</dbReference>
<dbReference type="InterPro" id="IPR051095">
    <property type="entry name" value="Dros_DevTransReg"/>
</dbReference>
<gene>
    <name evidence="11" type="primary">ab_0</name>
    <name evidence="10" type="synonym">ab_2</name>
    <name evidence="10" type="ORF">g.27469</name>
    <name evidence="11" type="ORF">g.27474</name>
</gene>
<dbReference type="AlphaFoldDB" id="A0A0A1X407"/>
<reference evidence="11" key="2">
    <citation type="journal article" date="2015" name="Gigascience">
        <title>Reconstructing a comprehensive transcriptome assembly of a white-pupal translocated strain of the pest fruit fly Bactrocera cucurbitae.</title>
        <authorList>
            <person name="Sim S.B."/>
            <person name="Calla B."/>
            <person name="Hall B."/>
            <person name="DeRego T."/>
            <person name="Geib S.M."/>
        </authorList>
    </citation>
    <scope>NUCLEOTIDE SEQUENCE</scope>
</reference>
<dbReference type="PROSITE" id="PS00028">
    <property type="entry name" value="ZINC_FINGER_C2H2_1"/>
    <property type="match status" value="1"/>
</dbReference>
<evidence type="ECO:0000256" key="3">
    <source>
        <dbReference type="ARBA" id="ARBA00022723"/>
    </source>
</evidence>
<sequence>MSSITQNIIPVEKKEQISLSQKLTIHEQHHQLYALKWSEFQSSIVNCFQRLRDEEDFVDVTLSCDQRSFSAHRVVLSACSPYFRKLLKSNPCKHPIVILRDVQSDNMECLLSFMYNGEVNVRQDQLQDFLKTAHMLQIRGLTDVSDNYSSPEFNFSENKPLDNSMIINKPYRKDFDKDDSDVETSEKAAGFSKYKLFSDRPITSPLVAGYNISSFTPSFNKETKSAASCLQRENADPYRNRKNILTPPPQKRIKSADLFRAQHGINSERALSEGEFPAILQHQISRERRHLFSDCDRAVEASETNTGSSIEEKKTSKLQRTDTQSTHDESADEESNCSSEYPLDRLATHQEVNDSVDNIRPTMPNMFLGIPKSLEQKSLLNKNDFGAQRSVEMRVRATDPRPCPKCGKIYRSAHTLRTHLEDKHTVCPGYRCVLCGTVAKSRNSLHSHMSRQHRGISTKDLPVLPMPCAFDPILASRLLAKAGVKISPDDLRDHASPANTISITGIDYSFNTQHNTETYETNIESDDDPEDLTASRMNLNSTSEGDKQENALDIAHTNRSLSHIRNEAAIAAAAAALSAQKELPSGQSTTNQPLLDLHLLQFLTENTFGMGISHEQTTAATLHAAKIVQLNALGHNFDSLSPLTQSHCDLTKESIKNEPFSSKICTTPRFPTEPILRQHLSSDTSLNENVKTFSKLITNEPLSGAPSVNENQPTESAHSLDEKKFKDANNIEHEEKI</sequence>
<name>A0A0A1X407_ZEUCU</name>
<evidence type="ECO:0000259" key="8">
    <source>
        <dbReference type="PROSITE" id="PS50097"/>
    </source>
</evidence>
<comment type="subcellular location">
    <subcellularLocation>
        <location evidence="1">Nucleus</location>
    </subcellularLocation>
</comment>
<dbReference type="InterPro" id="IPR000210">
    <property type="entry name" value="BTB/POZ_dom"/>
</dbReference>
<keyword evidence="5" id="KW-0539">Nucleus</keyword>
<evidence type="ECO:0000256" key="7">
    <source>
        <dbReference type="SAM" id="MobiDB-lite"/>
    </source>
</evidence>
<evidence type="ECO:0000256" key="2">
    <source>
        <dbReference type="ARBA" id="ARBA00022473"/>
    </source>
</evidence>
<dbReference type="SMART" id="SM00225">
    <property type="entry name" value="BTB"/>
    <property type="match status" value="1"/>
</dbReference>
<protein>
    <submittedName>
        <fullName evidence="11">Protein abrupt</fullName>
    </submittedName>
</protein>
<dbReference type="EMBL" id="GBXI01008797">
    <property type="protein sequence ID" value="JAD05495.1"/>
    <property type="molecule type" value="Transcribed_RNA"/>
</dbReference>
<keyword evidence="6" id="KW-0862">Zinc</keyword>
<feature type="compositionally biased region" description="Basic and acidic residues" evidence="7">
    <location>
        <begin position="718"/>
        <end position="737"/>
    </location>
</feature>
<dbReference type="SUPFAM" id="SSF54695">
    <property type="entry name" value="POZ domain"/>
    <property type="match status" value="1"/>
</dbReference>
<dbReference type="GO" id="GO:0007423">
    <property type="term" value="P:sensory organ development"/>
    <property type="evidence" value="ECO:0007669"/>
    <property type="project" value="UniProtKB-ARBA"/>
</dbReference>
<evidence type="ECO:0000256" key="5">
    <source>
        <dbReference type="ARBA" id="ARBA00023242"/>
    </source>
</evidence>
<dbReference type="Pfam" id="PF00651">
    <property type="entry name" value="BTB"/>
    <property type="match status" value="1"/>
</dbReference>
<evidence type="ECO:0000313" key="11">
    <source>
        <dbReference type="EMBL" id="JAD05495.1"/>
    </source>
</evidence>
<dbReference type="GO" id="GO:0005634">
    <property type="term" value="C:nucleus"/>
    <property type="evidence" value="ECO:0007669"/>
    <property type="project" value="UniProtKB-SubCell"/>
</dbReference>
<keyword evidence="3" id="KW-0479">Metal-binding</keyword>
<proteinExistence type="predicted"/>
<feature type="domain" description="C2H2-type" evidence="9">
    <location>
        <begin position="401"/>
        <end position="425"/>
    </location>
</feature>
<evidence type="ECO:0000256" key="4">
    <source>
        <dbReference type="ARBA" id="ARBA00022737"/>
    </source>
</evidence>
<reference evidence="11" key="1">
    <citation type="submission" date="2014-11" db="EMBL/GenBank/DDBJ databases">
        <authorList>
            <person name="Geib S."/>
        </authorList>
    </citation>
    <scope>NUCLEOTIDE SEQUENCE</scope>
</reference>
<keyword evidence="6" id="KW-0863">Zinc-finger</keyword>
<dbReference type="Gene3D" id="3.30.710.10">
    <property type="entry name" value="Potassium Channel Kv1.1, Chain A"/>
    <property type="match status" value="1"/>
</dbReference>
<dbReference type="PANTHER" id="PTHR23110">
    <property type="entry name" value="BTB DOMAIN TRANSCRIPTION FACTOR"/>
    <property type="match status" value="1"/>
</dbReference>
<dbReference type="PROSITE" id="PS50157">
    <property type="entry name" value="ZINC_FINGER_C2H2_2"/>
    <property type="match status" value="2"/>
</dbReference>
<dbReference type="CDD" id="cd18315">
    <property type="entry name" value="BTB_POZ_BAB-like"/>
    <property type="match status" value="1"/>
</dbReference>
<evidence type="ECO:0000256" key="1">
    <source>
        <dbReference type="ARBA" id="ARBA00004123"/>
    </source>
</evidence>
<dbReference type="InterPro" id="IPR013087">
    <property type="entry name" value="Znf_C2H2_type"/>
</dbReference>
<organism evidence="11">
    <name type="scientific">Zeugodacus cucurbitae</name>
    <name type="common">Melon fruit fly</name>
    <name type="synonym">Bactrocera cucurbitae</name>
    <dbReference type="NCBI Taxonomy" id="28588"/>
    <lineage>
        <taxon>Eukaryota</taxon>
        <taxon>Metazoa</taxon>
        <taxon>Ecdysozoa</taxon>
        <taxon>Arthropoda</taxon>
        <taxon>Hexapoda</taxon>
        <taxon>Insecta</taxon>
        <taxon>Pterygota</taxon>
        <taxon>Neoptera</taxon>
        <taxon>Endopterygota</taxon>
        <taxon>Diptera</taxon>
        <taxon>Brachycera</taxon>
        <taxon>Muscomorpha</taxon>
        <taxon>Tephritoidea</taxon>
        <taxon>Tephritidae</taxon>
        <taxon>Zeugodacus</taxon>
        <taxon>Zeugodacus</taxon>
    </lineage>
</organism>
<evidence type="ECO:0000313" key="10">
    <source>
        <dbReference type="EMBL" id="JAC99113.1"/>
    </source>
</evidence>
<feature type="domain" description="BTB" evidence="8">
    <location>
        <begin position="58"/>
        <end position="123"/>
    </location>
</feature>
<keyword evidence="2" id="KW-0217">Developmental protein</keyword>
<feature type="region of interest" description="Disordered" evidence="7">
    <location>
        <begin position="700"/>
        <end position="737"/>
    </location>
</feature>
<feature type="region of interest" description="Disordered" evidence="7">
    <location>
        <begin position="521"/>
        <end position="551"/>
    </location>
</feature>
<evidence type="ECO:0000256" key="6">
    <source>
        <dbReference type="PROSITE-ProRule" id="PRU00042"/>
    </source>
</evidence>
<evidence type="ECO:0000259" key="9">
    <source>
        <dbReference type="PROSITE" id="PS50157"/>
    </source>
</evidence>
<dbReference type="EMBL" id="GBXI01015178">
    <property type="protein sequence ID" value="JAC99113.1"/>
    <property type="molecule type" value="Transcribed_RNA"/>
</dbReference>
<keyword evidence="4" id="KW-0677">Repeat</keyword>
<feature type="domain" description="C2H2-type" evidence="9">
    <location>
        <begin position="430"/>
        <end position="458"/>
    </location>
</feature>
<dbReference type="GO" id="GO:0030707">
    <property type="term" value="P:follicle cell of egg chamber development"/>
    <property type="evidence" value="ECO:0007669"/>
    <property type="project" value="UniProtKB-ARBA"/>
</dbReference>
<dbReference type="Pfam" id="PF00096">
    <property type="entry name" value="zf-C2H2"/>
    <property type="match status" value="1"/>
</dbReference>
<dbReference type="PROSITE" id="PS50097">
    <property type="entry name" value="BTB"/>
    <property type="match status" value="1"/>
</dbReference>
<dbReference type="GO" id="GO:0048813">
    <property type="term" value="P:dendrite morphogenesis"/>
    <property type="evidence" value="ECO:0007669"/>
    <property type="project" value="UniProtKB-ARBA"/>
</dbReference>
<dbReference type="SMART" id="SM00355">
    <property type="entry name" value="ZnF_C2H2"/>
    <property type="match status" value="2"/>
</dbReference>
<dbReference type="GO" id="GO:0006357">
    <property type="term" value="P:regulation of transcription by RNA polymerase II"/>
    <property type="evidence" value="ECO:0007669"/>
    <property type="project" value="TreeGrafter"/>
</dbReference>
<dbReference type="Gene3D" id="3.30.160.60">
    <property type="entry name" value="Classic Zinc Finger"/>
    <property type="match status" value="1"/>
</dbReference>
<dbReference type="FunFam" id="3.30.710.10:FF:000118">
    <property type="entry name" value="Abrupt, isoform B"/>
    <property type="match status" value="1"/>
</dbReference>
<feature type="compositionally biased region" description="Polar residues" evidence="7">
    <location>
        <begin position="700"/>
        <end position="717"/>
    </location>
</feature>
<feature type="region of interest" description="Disordered" evidence="7">
    <location>
        <begin position="300"/>
        <end position="340"/>
    </location>
</feature>
<dbReference type="GO" id="GO:0008270">
    <property type="term" value="F:zinc ion binding"/>
    <property type="evidence" value="ECO:0007669"/>
    <property type="project" value="UniProtKB-KW"/>
</dbReference>